<feature type="signal peptide" evidence="5">
    <location>
        <begin position="1"/>
        <end position="23"/>
    </location>
</feature>
<dbReference type="InterPro" id="IPR012910">
    <property type="entry name" value="Plug_dom"/>
</dbReference>
<dbReference type="NCBIfam" id="TIGR04057">
    <property type="entry name" value="SusC_RagA_signa"/>
    <property type="match status" value="1"/>
</dbReference>
<keyword evidence="3" id="KW-0998">Cell outer membrane</keyword>
<dbReference type="STRING" id="1123265.GCA_000686625_00775"/>
<gene>
    <name evidence="8" type="ORF">NCTC11429_01906</name>
</gene>
<dbReference type="GO" id="GO:0009279">
    <property type="term" value="C:cell outer membrane"/>
    <property type="evidence" value="ECO:0007669"/>
    <property type="project" value="UniProtKB-SubCell"/>
</dbReference>
<sequence>MRKAILFSLAVGLYMPHSLYAFGPNGKTGDLKVSADRAAVSKKRAIYQQSVHGTVKGPNGPLSGVSVTVVGTTLSTSTDANGHFRLSVPKGSKLRFSSVGYQSREIVVDDTGSVEVTLLGLNESLEEVVVIGYGQQKKAHLTGAVSSVDVEKAMGGRPISDAGRGLQGVVPGLSVVVPSGEVGSDARLRIRGQVGSVNGGSDPLILVDNVEVPSLMVVNPNDIETISVLKDAASASIYGAKAAFGVVLITTKKGAKTDMNRVTYSNNLSWQSPFKKIELAGIEGLEYTVDAHENMKAAGPAGGFWRVDRNSLEKIREWQQKYGGVVGNDDPVVYGRDWIWDGTQKFGYRIYDPVAAMVKDKPFSHLHNLGVNGKSGKTSYNMSVGYFGQQGMMKPAKHDDYRRLNATLNVSTEISKVITMRGGMMYSDGTKRYPNSNNSAGFGADPWLYLFRWSRLFPVGVQENGENFIDPAYTAATSTDAIDNKKYLNLNLGTTLNLTKNWDIQADYSYSTRNNGLTTSVVPMRAKTSWYGVDLWKDADGNQIFVDENGNIVHEGGTPAYEFPMTDYVLPNASYYAQSASNFKKHTFNGFSTYRLNLTDDHQFKFMVGMNLVANDWNTFRAQRNGVFNYENPQFEFANGEQFASGSRDWDSTVGFFGRVNYTFKDKYLFEANLRRDATSLASKDMRWTWYPSFSGGWVLSKEKFMEAVNPVLSFAKLRASWGSIGDQSISNGLYAPLMQTSQSYWIGGNGMQVTGIGVPRLVKDGLSWQDIEHLNVGMDLRFFNNKLGVTAEWFQRNTNSMIINGEALPATLGTSAPLGNYGNLRTRGWELEFDFNHRFENGLGININANISDATTFVTKSADWNTPWADRLLGTTFSTGRRYGDVYGFVTDRLFQKDDFVYDENGKFVQTNIVYNGTSKRTNMLAGDNPVYQTYFEDGNQTLLVSPGDVKFVDVNGDGYIDAGKNTNGDPGDRVVVGNITPRYQFGFRVGADWKGFDLAVFLQGVGSRKIWGSGQLAIPGYYAKEGAMPKAIAENYWREDRTDAFYPRAWNLNGADEGFVMRTQSRYMLNMAYLRIKNITFGYTVPKSVLDRVKLANARIFISLENMFTFDKLRGLPIDPEAISGYSMLKESNYNLGRTGTSNPTFKSASIGVQIGL</sequence>
<comment type="similarity">
    <text evidence="4">Belongs to the TonB-dependent receptor family.</text>
</comment>
<comment type="subcellular location">
    <subcellularLocation>
        <location evidence="1 4">Cell outer membrane</location>
    </subcellularLocation>
</comment>
<dbReference type="Gene3D" id="2.60.40.1120">
    <property type="entry name" value="Carboxypeptidase-like, regulatory domain"/>
    <property type="match status" value="1"/>
</dbReference>
<proteinExistence type="inferred from homology"/>
<evidence type="ECO:0000256" key="3">
    <source>
        <dbReference type="ARBA" id="ARBA00023237"/>
    </source>
</evidence>
<reference evidence="8 9" key="1">
    <citation type="submission" date="2019-05" db="EMBL/GenBank/DDBJ databases">
        <authorList>
            <consortium name="Pathogen Informatics"/>
        </authorList>
    </citation>
    <scope>NUCLEOTIDE SEQUENCE [LARGE SCALE GENOMIC DNA]</scope>
    <source>
        <strain evidence="8 9">NCTC11429</strain>
    </source>
</reference>
<dbReference type="InterPro" id="IPR008969">
    <property type="entry name" value="CarboxyPept-like_regulatory"/>
</dbReference>
<evidence type="ECO:0000256" key="2">
    <source>
        <dbReference type="ARBA" id="ARBA00023136"/>
    </source>
</evidence>
<name>A0A4V6Z2N3_9SPHI</name>
<dbReference type="NCBIfam" id="TIGR04056">
    <property type="entry name" value="OMP_RagA_SusC"/>
    <property type="match status" value="1"/>
</dbReference>
<dbReference type="Gene3D" id="2.170.130.10">
    <property type="entry name" value="TonB-dependent receptor, plug domain"/>
    <property type="match status" value="1"/>
</dbReference>
<evidence type="ECO:0000256" key="1">
    <source>
        <dbReference type="ARBA" id="ARBA00004442"/>
    </source>
</evidence>
<dbReference type="GeneID" id="78462644"/>
<keyword evidence="2 4" id="KW-0472">Membrane</keyword>
<dbReference type="SUPFAM" id="SSF56935">
    <property type="entry name" value="Porins"/>
    <property type="match status" value="1"/>
</dbReference>
<protein>
    <submittedName>
        <fullName evidence="8">Outer membrane cobalamin receptor protein</fullName>
    </submittedName>
</protein>
<keyword evidence="8" id="KW-0675">Receptor</keyword>
<evidence type="ECO:0000256" key="5">
    <source>
        <dbReference type="SAM" id="SignalP"/>
    </source>
</evidence>
<keyword evidence="5" id="KW-0732">Signal</keyword>
<dbReference type="Pfam" id="PF07715">
    <property type="entry name" value="Plug"/>
    <property type="match status" value="1"/>
</dbReference>
<dbReference type="InterPro" id="IPR036942">
    <property type="entry name" value="Beta-barrel_TonB_sf"/>
</dbReference>
<feature type="domain" description="TonB-dependent receptor plug" evidence="7">
    <location>
        <begin position="141"/>
        <end position="246"/>
    </location>
</feature>
<feature type="chain" id="PRO_5020267330" evidence="5">
    <location>
        <begin position="24"/>
        <end position="1159"/>
    </location>
</feature>
<evidence type="ECO:0000313" key="8">
    <source>
        <dbReference type="EMBL" id="VTR37628.1"/>
    </source>
</evidence>
<dbReference type="InterPro" id="IPR037066">
    <property type="entry name" value="Plug_dom_sf"/>
</dbReference>
<evidence type="ECO:0000259" key="7">
    <source>
        <dbReference type="Pfam" id="PF07715"/>
    </source>
</evidence>
<organism evidence="8 9">
    <name type="scientific">Sphingobacterium thalpophilum</name>
    <dbReference type="NCBI Taxonomy" id="259"/>
    <lineage>
        <taxon>Bacteria</taxon>
        <taxon>Pseudomonadati</taxon>
        <taxon>Bacteroidota</taxon>
        <taxon>Sphingobacteriia</taxon>
        <taxon>Sphingobacteriales</taxon>
        <taxon>Sphingobacteriaceae</taxon>
        <taxon>Sphingobacterium</taxon>
    </lineage>
</organism>
<dbReference type="Pfam" id="PF13715">
    <property type="entry name" value="CarbopepD_reg_2"/>
    <property type="match status" value="1"/>
</dbReference>
<dbReference type="AlphaFoldDB" id="A0A4V6Z2N3"/>
<dbReference type="InterPro" id="IPR023997">
    <property type="entry name" value="TonB-dep_OMP_SusC/RagA_CS"/>
</dbReference>
<dbReference type="Pfam" id="PF00593">
    <property type="entry name" value="TonB_dep_Rec_b-barrel"/>
    <property type="match status" value="1"/>
</dbReference>
<evidence type="ECO:0000259" key="6">
    <source>
        <dbReference type="Pfam" id="PF00593"/>
    </source>
</evidence>
<dbReference type="SUPFAM" id="SSF49464">
    <property type="entry name" value="Carboxypeptidase regulatory domain-like"/>
    <property type="match status" value="1"/>
</dbReference>
<dbReference type="InterPro" id="IPR023996">
    <property type="entry name" value="TonB-dep_OMP_SusC/RagA"/>
</dbReference>
<dbReference type="Gene3D" id="2.40.170.20">
    <property type="entry name" value="TonB-dependent receptor, beta-barrel domain"/>
    <property type="match status" value="1"/>
</dbReference>
<evidence type="ECO:0000256" key="4">
    <source>
        <dbReference type="RuleBase" id="RU003357"/>
    </source>
</evidence>
<feature type="domain" description="TonB-dependent receptor-like beta-barrel" evidence="6">
    <location>
        <begin position="434"/>
        <end position="926"/>
    </location>
</feature>
<dbReference type="KEGG" id="stha:NCTC11429_01906"/>
<dbReference type="RefSeq" id="WP_037534288.1">
    <property type="nucleotide sequence ID" value="NZ_LR590484.1"/>
</dbReference>
<dbReference type="Proteomes" id="UP000308196">
    <property type="component" value="Chromosome"/>
</dbReference>
<keyword evidence="4" id="KW-0798">TonB box</keyword>
<dbReference type="InterPro" id="IPR000531">
    <property type="entry name" value="Beta-barrel_TonB"/>
</dbReference>
<evidence type="ECO:0000313" key="9">
    <source>
        <dbReference type="Proteomes" id="UP000308196"/>
    </source>
</evidence>
<accession>A0A4V6Z2N3</accession>
<dbReference type="EMBL" id="LR590484">
    <property type="protein sequence ID" value="VTR37628.1"/>
    <property type="molecule type" value="Genomic_DNA"/>
</dbReference>